<dbReference type="PANTHER" id="PTHR38658">
    <property type="entry name" value="OXPP CYCLE PROTEIN OPCA-RELATED"/>
    <property type="match status" value="1"/>
</dbReference>
<keyword evidence="4" id="KW-1185">Reference proteome</keyword>
<dbReference type="EMBL" id="CP011853">
    <property type="protein sequence ID" value="ALG84780.1"/>
    <property type="molecule type" value="Genomic_DNA"/>
</dbReference>
<evidence type="ECO:0000259" key="1">
    <source>
        <dbReference type="Pfam" id="PF10128"/>
    </source>
</evidence>
<dbReference type="PATRIC" id="fig|1136941.3.peg.2046"/>
<reference evidence="4" key="1">
    <citation type="submission" date="2015-06" db="EMBL/GenBank/DDBJ databases">
        <title>Complete genome sequence and metabolic analysis of phthalate degradation pathway in Gordonia sp. QH-11.</title>
        <authorList>
            <person name="Jin D."/>
            <person name="Kong X."/>
            <person name="Bai Z."/>
        </authorList>
    </citation>
    <scope>NUCLEOTIDE SEQUENCE [LARGE SCALE GENOMIC DNA]</scope>
    <source>
        <strain evidence="4">QH-11</strain>
    </source>
</reference>
<name>A0A0N9MPP4_9ACTN</name>
<dbReference type="InterPro" id="IPR046801">
    <property type="entry name" value="OpcA_G6PD_N"/>
</dbReference>
<organism evidence="3 4">
    <name type="scientific">Gordonia phthalatica</name>
    <dbReference type="NCBI Taxonomy" id="1136941"/>
    <lineage>
        <taxon>Bacteria</taxon>
        <taxon>Bacillati</taxon>
        <taxon>Actinomycetota</taxon>
        <taxon>Actinomycetes</taxon>
        <taxon>Mycobacteriales</taxon>
        <taxon>Gordoniaceae</taxon>
        <taxon>Gordonia</taxon>
    </lineage>
</organism>
<evidence type="ECO:0000313" key="4">
    <source>
        <dbReference type="Proteomes" id="UP000063789"/>
    </source>
</evidence>
<dbReference type="InterPro" id="IPR004555">
    <property type="entry name" value="G6PDH_assembly_OpcA"/>
</dbReference>
<sequence length="307" mass="32945">MEAPVIVDLPDTTTEEISKKIVHLRRTGGAVTLGRVLTLIIDLDDGDDAEDAVEASNRASREHPCRVIMVVRHDRSAAPKLDAQLRVGGDAGASEVVVLHLTGPLADHPHAVVTPFLLPDTPVVTWWPGRAPARPADSRLGRLASRRITDSRRSDDPGALLGARRVGYTPGDTDLAWAAITQWRAMLVSALDRPPHTEITAARVTGPHDLAGLDLFAGWLANALGVPVTRSDGDMSVTLIRTDGELSMSVGDEGGVLRSTGHPDGRSHWARRTTAECLAEELRSLDADEVYESALHGLSGVTHEERP</sequence>
<protein>
    <submittedName>
        <fullName evidence="3">Oxidoreductase</fullName>
    </submittedName>
</protein>
<dbReference type="AlphaFoldDB" id="A0A0N9MPP4"/>
<dbReference type="Pfam" id="PF20171">
    <property type="entry name" value="OpcA_G6PD_C"/>
    <property type="match status" value="1"/>
</dbReference>
<reference evidence="3 4" key="2">
    <citation type="journal article" date="2017" name="Int. J. Syst. Evol. Microbiol.">
        <title>Gordonia phthalatica sp. nov., a di-n-butyl phthalate-degrading bacterium isolated from activated sludge.</title>
        <authorList>
            <person name="Jin D."/>
            <person name="Kong X."/>
            <person name="Jia M."/>
            <person name="Yu X."/>
            <person name="Wang X."/>
            <person name="Zhuang X."/>
            <person name="Deng Y."/>
            <person name="Bai Z."/>
        </authorList>
    </citation>
    <scope>NUCLEOTIDE SEQUENCE [LARGE SCALE GENOMIC DNA]</scope>
    <source>
        <strain evidence="3 4">QH-11</strain>
    </source>
</reference>
<dbReference type="KEGG" id="goq:ACH46_10075"/>
<dbReference type="Pfam" id="PF10128">
    <property type="entry name" value="OpcA_G6PD_assem"/>
    <property type="match status" value="1"/>
</dbReference>
<evidence type="ECO:0000259" key="2">
    <source>
        <dbReference type="Pfam" id="PF20171"/>
    </source>
</evidence>
<proteinExistence type="predicted"/>
<evidence type="ECO:0000313" key="3">
    <source>
        <dbReference type="EMBL" id="ALG84780.1"/>
    </source>
</evidence>
<feature type="domain" description="Glucose-6-phosphate dehydrogenase assembly protein OpcA N-terminal" evidence="1">
    <location>
        <begin position="57"/>
        <end position="164"/>
    </location>
</feature>
<feature type="domain" description="Glucose-6-phosphate dehydrogenase assembly protein OpcA C-terminal" evidence="2">
    <location>
        <begin position="170"/>
        <end position="295"/>
    </location>
</feature>
<accession>A0A0N9MPP4</accession>
<gene>
    <name evidence="3" type="ORF">ACH46_10075</name>
</gene>
<dbReference type="Proteomes" id="UP000063789">
    <property type="component" value="Chromosome"/>
</dbReference>
<dbReference type="InterPro" id="IPR046802">
    <property type="entry name" value="OpcA_G6PD_C"/>
</dbReference>
<dbReference type="PANTHER" id="PTHR38658:SF1">
    <property type="entry name" value="OXPP CYCLE PROTEIN OPCA-RELATED"/>
    <property type="match status" value="1"/>
</dbReference>
<dbReference type="STRING" id="1136941.ACH46_10075"/>